<dbReference type="EMBL" id="PGTZ01000006">
    <property type="protein sequence ID" value="PJI94972.1"/>
    <property type="molecule type" value="Genomic_DNA"/>
</dbReference>
<evidence type="ECO:0000256" key="1">
    <source>
        <dbReference type="SAM" id="Phobius"/>
    </source>
</evidence>
<feature type="transmembrane region" description="Helical" evidence="1">
    <location>
        <begin position="31"/>
        <end position="52"/>
    </location>
</feature>
<sequence length="121" mass="13100">MGSTALWTPGATRLVARSSRGAHQTRERLGYWWYAVGLLAAPVTGPILCYTARLQARVAGFPSAAKALADVRDIARPSDGDVLEQVTTVLGQDPRLEHTVHRLAWRVAGHEGTARSELEAL</sequence>
<gene>
    <name evidence="2" type="ORF">CLV34_0824</name>
</gene>
<evidence type="ECO:0000313" key="3">
    <source>
        <dbReference type="Proteomes" id="UP000231586"/>
    </source>
</evidence>
<dbReference type="OrthoDB" id="5197336at2"/>
<accession>A0A2M8WVM5</accession>
<dbReference type="Proteomes" id="UP000231586">
    <property type="component" value="Unassembled WGS sequence"/>
</dbReference>
<name>A0A2M8WVM5_9MICO</name>
<proteinExistence type="predicted"/>
<dbReference type="RefSeq" id="WP_100348908.1">
    <property type="nucleotide sequence ID" value="NZ_PGTZ01000006.1"/>
</dbReference>
<keyword evidence="1" id="KW-1133">Transmembrane helix</keyword>
<keyword evidence="1" id="KW-0472">Membrane</keyword>
<reference evidence="2 3" key="1">
    <citation type="submission" date="2017-11" db="EMBL/GenBank/DDBJ databases">
        <title>Genomic Encyclopedia of Archaeal and Bacterial Type Strains, Phase II (KMG-II): From Individual Species to Whole Genera.</title>
        <authorList>
            <person name="Goeker M."/>
        </authorList>
    </citation>
    <scope>NUCLEOTIDE SEQUENCE [LARGE SCALE GENOMIC DNA]</scope>
    <source>
        <strain evidence="2 3">DSM 22413</strain>
    </source>
</reference>
<evidence type="ECO:0000313" key="2">
    <source>
        <dbReference type="EMBL" id="PJI94972.1"/>
    </source>
</evidence>
<keyword evidence="3" id="KW-1185">Reference proteome</keyword>
<comment type="caution">
    <text evidence="2">The sequence shown here is derived from an EMBL/GenBank/DDBJ whole genome shotgun (WGS) entry which is preliminary data.</text>
</comment>
<protein>
    <submittedName>
        <fullName evidence="2">Uncharacterized protein</fullName>
    </submittedName>
</protein>
<dbReference type="AlphaFoldDB" id="A0A2M8WVM5"/>
<organism evidence="2 3">
    <name type="scientific">Luteimicrobium subarcticum</name>
    <dbReference type="NCBI Taxonomy" id="620910"/>
    <lineage>
        <taxon>Bacteria</taxon>
        <taxon>Bacillati</taxon>
        <taxon>Actinomycetota</taxon>
        <taxon>Actinomycetes</taxon>
        <taxon>Micrococcales</taxon>
        <taxon>Luteimicrobium</taxon>
    </lineage>
</organism>
<keyword evidence="1" id="KW-0812">Transmembrane</keyword>